<reference evidence="2 3" key="1">
    <citation type="submission" date="2019-05" db="EMBL/GenBank/DDBJ databases">
        <title>Emergence of the Ug99 lineage of the wheat stem rust pathogen through somatic hybridization.</title>
        <authorList>
            <person name="Li F."/>
            <person name="Upadhyaya N.M."/>
            <person name="Sperschneider J."/>
            <person name="Matny O."/>
            <person name="Nguyen-Phuc H."/>
            <person name="Mago R."/>
            <person name="Raley C."/>
            <person name="Miller M.E."/>
            <person name="Silverstein K.A.T."/>
            <person name="Henningsen E."/>
            <person name="Hirsch C.D."/>
            <person name="Visser B."/>
            <person name="Pretorius Z.A."/>
            <person name="Steffenson B.J."/>
            <person name="Schwessinger B."/>
            <person name="Dodds P.N."/>
            <person name="Figueroa M."/>
        </authorList>
    </citation>
    <scope>NUCLEOTIDE SEQUENCE [LARGE SCALE GENOMIC DNA]</scope>
    <source>
        <strain evidence="2">21-0</strain>
    </source>
</reference>
<evidence type="ECO:0000256" key="1">
    <source>
        <dbReference type="SAM" id="MobiDB-lite"/>
    </source>
</evidence>
<feature type="region of interest" description="Disordered" evidence="1">
    <location>
        <begin position="50"/>
        <end position="147"/>
    </location>
</feature>
<dbReference type="Proteomes" id="UP000324748">
    <property type="component" value="Unassembled WGS sequence"/>
</dbReference>
<gene>
    <name evidence="2" type="ORF">PGT21_023322</name>
</gene>
<dbReference type="EMBL" id="VSWC01000015">
    <property type="protein sequence ID" value="KAA1113163.1"/>
    <property type="molecule type" value="Genomic_DNA"/>
</dbReference>
<keyword evidence="3" id="KW-1185">Reference proteome</keyword>
<evidence type="ECO:0000313" key="3">
    <source>
        <dbReference type="Proteomes" id="UP000324748"/>
    </source>
</evidence>
<name>A0A5B0QJC4_PUCGR</name>
<feature type="compositionally biased region" description="Polar residues" evidence="1">
    <location>
        <begin position="72"/>
        <end position="86"/>
    </location>
</feature>
<sequence>MYLLAGYLKASRFLFHTSCLVAHVSAPHAIEPNSRFWENGPAEVRPTEILSIPPSESWPGHRIKPESDWDSHQISLPSGSTGVQSESPASPALAPSSTPTHRFFKDVSLDPQPVERKRKYNGQLKDSTSNPNPTSSTSAGSSYTLDPASSAFNAKKFAEEHRGLEPLAKKHQNDHSVAAPTSNPNLTNTPGPAVNPGLLTSPFKEDIEEYPVTEPITSQSLISSYGRRHYERGQLSDIEKALDHPSDSIEITLAERQSEQRSLNTRRLYSELSKTGPRALSRKGKLSILLLNQYQDNFNGMVALDQFAAGAGQKILYYGLPYGKVDPASATPGFVLRILRYSDHLVQPADNMIVLHKRLIKWIYKIHERLLNNLDIPTQLIYQQQKKMLDWLHAEMFTYFDGAPLIGLKQSTRKRWEDKDTLGRAKLELIHFFCGYRNDDLFVFSTAFNLIDMFKDHQSLHYPTLDLPLRESTQIRATDPHFEETRIFLLRLAERQNERFDPLFKQRYKAPNDDLMSLSISFFSQACSTQPNLRNQNMGLHPRLSMSIYFLHNSPGYGVLRMLSQNHREVIQLEELSIFFKRLIRGINYIHVEILERLRLNSNKKIKRRRNLFKWLLEIIFNPPHNRLPILGNIRLNNADLAPWEDNTYGKLELFTPVQLSVIDFFSGEQSTTNLQNQAAFILNTWYQEKHQTELSALLENSRQ</sequence>
<dbReference type="AlphaFoldDB" id="A0A5B0QJC4"/>
<feature type="compositionally biased region" description="Low complexity" evidence="1">
    <location>
        <begin position="87"/>
        <end position="100"/>
    </location>
</feature>
<dbReference type="OrthoDB" id="2508388at2759"/>
<evidence type="ECO:0000313" key="2">
    <source>
        <dbReference type="EMBL" id="KAA1113163.1"/>
    </source>
</evidence>
<protein>
    <submittedName>
        <fullName evidence="2">Uncharacterized protein</fullName>
    </submittedName>
</protein>
<feature type="compositionally biased region" description="Polar residues" evidence="1">
    <location>
        <begin position="179"/>
        <end position="190"/>
    </location>
</feature>
<feature type="compositionally biased region" description="Low complexity" evidence="1">
    <location>
        <begin position="127"/>
        <end position="144"/>
    </location>
</feature>
<comment type="caution">
    <text evidence="2">The sequence shown here is derived from an EMBL/GenBank/DDBJ whole genome shotgun (WGS) entry which is preliminary data.</text>
</comment>
<proteinExistence type="predicted"/>
<feature type="region of interest" description="Disordered" evidence="1">
    <location>
        <begin position="171"/>
        <end position="193"/>
    </location>
</feature>
<accession>A0A5B0QJC4</accession>
<organism evidence="2 3">
    <name type="scientific">Puccinia graminis f. sp. tritici</name>
    <dbReference type="NCBI Taxonomy" id="56615"/>
    <lineage>
        <taxon>Eukaryota</taxon>
        <taxon>Fungi</taxon>
        <taxon>Dikarya</taxon>
        <taxon>Basidiomycota</taxon>
        <taxon>Pucciniomycotina</taxon>
        <taxon>Pucciniomycetes</taxon>
        <taxon>Pucciniales</taxon>
        <taxon>Pucciniaceae</taxon>
        <taxon>Puccinia</taxon>
    </lineage>
</organism>